<evidence type="ECO:0000313" key="3">
    <source>
        <dbReference type="Proteomes" id="UP000318571"/>
    </source>
</evidence>
<gene>
    <name evidence="2" type="ORF">TCAL_10431</name>
</gene>
<keyword evidence="3" id="KW-1185">Reference proteome</keyword>
<feature type="compositionally biased region" description="Polar residues" evidence="1">
    <location>
        <begin position="696"/>
        <end position="705"/>
    </location>
</feature>
<dbReference type="STRING" id="6832.A0A553PBY7"/>
<dbReference type="InterPro" id="IPR032675">
    <property type="entry name" value="LRR_dom_sf"/>
</dbReference>
<reference evidence="2 3" key="1">
    <citation type="journal article" date="2018" name="Nat. Ecol. Evol.">
        <title>Genomic signatures of mitonuclear coevolution across populations of Tigriopus californicus.</title>
        <authorList>
            <person name="Barreto F.S."/>
            <person name="Watson E.T."/>
            <person name="Lima T.G."/>
            <person name="Willett C.S."/>
            <person name="Edmands S."/>
            <person name="Li W."/>
            <person name="Burton R.S."/>
        </authorList>
    </citation>
    <scope>NUCLEOTIDE SEQUENCE [LARGE SCALE GENOMIC DNA]</scope>
    <source>
        <strain evidence="2 3">San Diego</strain>
    </source>
</reference>
<proteinExistence type="predicted"/>
<feature type="region of interest" description="Disordered" evidence="1">
    <location>
        <begin position="626"/>
        <end position="718"/>
    </location>
</feature>
<accession>A0A553PBY7</accession>
<dbReference type="Gene3D" id="3.80.10.10">
    <property type="entry name" value="Ribonuclease Inhibitor"/>
    <property type="match status" value="1"/>
</dbReference>
<feature type="compositionally biased region" description="Basic residues" evidence="1">
    <location>
        <begin position="650"/>
        <end position="660"/>
    </location>
</feature>
<evidence type="ECO:0000256" key="1">
    <source>
        <dbReference type="SAM" id="MobiDB-lite"/>
    </source>
</evidence>
<comment type="caution">
    <text evidence="2">The sequence shown here is derived from an EMBL/GenBank/DDBJ whole genome shotgun (WGS) entry which is preliminary data.</text>
</comment>
<dbReference type="SUPFAM" id="SSF52058">
    <property type="entry name" value="L domain-like"/>
    <property type="match status" value="1"/>
</dbReference>
<dbReference type="Proteomes" id="UP000318571">
    <property type="component" value="Chromosome 2"/>
</dbReference>
<feature type="compositionally biased region" description="Polar residues" evidence="1">
    <location>
        <begin position="571"/>
        <end position="590"/>
    </location>
</feature>
<dbReference type="EMBL" id="VCGU01000005">
    <property type="protein sequence ID" value="TRY75190.1"/>
    <property type="molecule type" value="Genomic_DNA"/>
</dbReference>
<sequence>MPICRGQNCTSCSRFSTRPTSRQSAAEPHFRAAIRKTEDGLRNPSSSNQLHIGLAYTTNFGNHVTRALNSLIDVTMMDMAGDPGAVDLLADVGGGLAEELDDDEDGLPPAVPPLPRRFAEPPPPRTPATLEECAMTAYLRLLENECAAFVLVSSLAAHSLYLRSAPQVMLDDLKTQLRRRMSGIASSSLRQAMLKRVLSAEFPTQQNWARKKSVSYKYLSVRTNLECPHDCCSGAYIRDTMAGVLMSSELRSLSFALPPAGQPRLEIPSILTHYAQSVVENRVALVERIFLPENYLEEEPSRPSPCGSATQSHARFLQAFSRQVPCYQHEAYLGDREPKHGRTGLLQSLWLLFRHIPDLDLKFNKLTEIVLRNNVQCQIYSQANFQFDFLQRIGLGCPRLRVLDLFGTDTWADCLVAFFFRDAFHSLHRFLYFFSSGEDEEEIYHPHNIRRYCQFCLDQNHPKGIERPFTTNPIIPLLDVIYNHVLKKYPRRSYCILRNCIPVSQLVHAPQSTVFEILRDESFHQVGGGPQPSSPLGRGTLSADHGSSSKEPASSPSFVRARLRDRASLAKKSQASLGQGTSESACDIQPSTSVEPVVCSKVPSNEDHHAPPLSLSGEELTVVRRRSQRLRQKHREPDSCYYVDQQRGRTTAHKGSRSVKRPCSPGPSGSGPSSRKKRVVSAEEAHHRVRAPPASGPNTAGQSPSMAMGGGGTAKPPSLERLEYGRWFDETYRCSCKKRKSNKTCAVKTNPDTVSRVGVWRKCSSQPGWKVDQEWVEPESVQCREILQWPHLNPCVETLEVLNIGGTNVLGEFIPFLLKHAPNIRSLGQWLNTLVYGIEIMQDMNPNLKLPKLEEFSYSSDRNFFCQPYIGFVPETNDFRNVRKEMLRFSGRVANRVNPSSRNHAQKIRQLQTDMNLVQRVCPNIRKLNLVVHFKVAVLSDQHLSTWNGLRLMDSLTELDLVTVLFVNVKALIQAVGGQLRALVIEMDEEQGTGLEIVHIARHCPELRSLRMIMGDKILRGEMTLHFGSVFFRHLESVEVDGSVHLHAFAFFWGHCRSLRHLKLGLVVSNEIVGNNVLIFDVFTLLFRVNPMHWLEQFHIKNLRIRSLPMAYFLLEHMPRLKAASSWIIDLPSLEEFTELVGRFKRYEEAGVKLDYKRW</sequence>
<evidence type="ECO:0000313" key="2">
    <source>
        <dbReference type="EMBL" id="TRY75190.1"/>
    </source>
</evidence>
<organism evidence="2 3">
    <name type="scientific">Tigriopus californicus</name>
    <name type="common">Marine copepod</name>
    <dbReference type="NCBI Taxonomy" id="6832"/>
    <lineage>
        <taxon>Eukaryota</taxon>
        <taxon>Metazoa</taxon>
        <taxon>Ecdysozoa</taxon>
        <taxon>Arthropoda</taxon>
        <taxon>Crustacea</taxon>
        <taxon>Multicrustacea</taxon>
        <taxon>Hexanauplia</taxon>
        <taxon>Copepoda</taxon>
        <taxon>Harpacticoida</taxon>
        <taxon>Harpacticidae</taxon>
        <taxon>Tigriopus</taxon>
    </lineage>
</organism>
<protein>
    <submittedName>
        <fullName evidence="2">Uncharacterized protein</fullName>
    </submittedName>
</protein>
<feature type="region of interest" description="Disordered" evidence="1">
    <location>
        <begin position="525"/>
        <end position="590"/>
    </location>
</feature>
<name>A0A553PBY7_TIGCA</name>
<dbReference type="AlphaFoldDB" id="A0A553PBY7"/>